<proteinExistence type="inferred from homology"/>
<feature type="region of interest" description="Disordered" evidence="9">
    <location>
        <begin position="1"/>
        <end position="20"/>
    </location>
</feature>
<dbReference type="GO" id="GO:0016887">
    <property type="term" value="F:ATP hydrolysis activity"/>
    <property type="evidence" value="ECO:0007669"/>
    <property type="project" value="InterPro"/>
</dbReference>
<dbReference type="PROSITE" id="PS50893">
    <property type="entry name" value="ABC_TRANSPORTER_2"/>
    <property type="match status" value="1"/>
</dbReference>
<dbReference type="SMART" id="SM00382">
    <property type="entry name" value="AAA"/>
    <property type="match status" value="1"/>
</dbReference>
<feature type="transmembrane region" description="Helical" evidence="10">
    <location>
        <begin position="451"/>
        <end position="477"/>
    </location>
</feature>
<dbReference type="PANTHER" id="PTHR48042">
    <property type="entry name" value="ABC TRANSPORTER G FAMILY MEMBER 11"/>
    <property type="match status" value="1"/>
</dbReference>
<gene>
    <name evidence="12" type="ORF">NEMBOFW57_010844</name>
</gene>
<dbReference type="Pfam" id="PF01061">
    <property type="entry name" value="ABC2_membrane"/>
    <property type="match status" value="1"/>
</dbReference>
<evidence type="ECO:0000256" key="5">
    <source>
        <dbReference type="ARBA" id="ARBA00022741"/>
    </source>
</evidence>
<evidence type="ECO:0000256" key="3">
    <source>
        <dbReference type="ARBA" id="ARBA00022448"/>
    </source>
</evidence>
<dbReference type="InterPro" id="IPR043926">
    <property type="entry name" value="ABCG_dom"/>
</dbReference>
<dbReference type="GO" id="GO:0005524">
    <property type="term" value="F:ATP binding"/>
    <property type="evidence" value="ECO:0007669"/>
    <property type="project" value="UniProtKB-KW"/>
</dbReference>
<keyword evidence="5" id="KW-0547">Nucleotide-binding</keyword>
<organism evidence="12 13">
    <name type="scientific">Staphylotrichum longicolle</name>
    <dbReference type="NCBI Taxonomy" id="669026"/>
    <lineage>
        <taxon>Eukaryota</taxon>
        <taxon>Fungi</taxon>
        <taxon>Dikarya</taxon>
        <taxon>Ascomycota</taxon>
        <taxon>Pezizomycotina</taxon>
        <taxon>Sordariomycetes</taxon>
        <taxon>Sordariomycetidae</taxon>
        <taxon>Sordariales</taxon>
        <taxon>Chaetomiaceae</taxon>
        <taxon>Staphylotrichum</taxon>
    </lineage>
</organism>
<dbReference type="InterPro" id="IPR003439">
    <property type="entry name" value="ABC_transporter-like_ATP-bd"/>
</dbReference>
<dbReference type="InterPro" id="IPR003593">
    <property type="entry name" value="AAA+_ATPase"/>
</dbReference>
<dbReference type="InterPro" id="IPR027417">
    <property type="entry name" value="P-loop_NTPase"/>
</dbReference>
<comment type="subcellular location">
    <subcellularLocation>
        <location evidence="1">Membrane</location>
        <topology evidence="1">Multi-pass membrane protein</topology>
    </subcellularLocation>
</comment>
<dbReference type="InterPro" id="IPR052215">
    <property type="entry name" value="Plant_ABCG"/>
</dbReference>
<keyword evidence="7 10" id="KW-1133">Transmembrane helix</keyword>
<evidence type="ECO:0000256" key="2">
    <source>
        <dbReference type="ARBA" id="ARBA00005814"/>
    </source>
</evidence>
<feature type="transmembrane region" description="Helical" evidence="10">
    <location>
        <begin position="610"/>
        <end position="631"/>
    </location>
</feature>
<feature type="transmembrane region" description="Helical" evidence="10">
    <location>
        <begin position="511"/>
        <end position="531"/>
    </location>
</feature>
<keyword evidence="13" id="KW-1185">Reference proteome</keyword>
<feature type="transmembrane region" description="Helical" evidence="10">
    <location>
        <begin position="373"/>
        <end position="395"/>
    </location>
</feature>
<comment type="similarity">
    <text evidence="2">Belongs to the ABC transporter superfamily. ABCG family. Eye pigment precursor importer (TC 3.A.1.204) subfamily.</text>
</comment>
<dbReference type="InterPro" id="IPR013525">
    <property type="entry name" value="ABC2_TM"/>
</dbReference>
<comment type="caution">
    <text evidence="12">The sequence shown here is derived from an EMBL/GenBank/DDBJ whole genome shotgun (WGS) entry which is preliminary data.</text>
</comment>
<evidence type="ECO:0000256" key="10">
    <source>
        <dbReference type="SAM" id="Phobius"/>
    </source>
</evidence>
<evidence type="ECO:0000256" key="4">
    <source>
        <dbReference type="ARBA" id="ARBA00022692"/>
    </source>
</evidence>
<reference evidence="12" key="1">
    <citation type="submission" date="2023-02" db="EMBL/GenBank/DDBJ databases">
        <authorList>
            <person name="Palmer J.M."/>
        </authorList>
    </citation>
    <scope>NUCLEOTIDE SEQUENCE</scope>
    <source>
        <strain evidence="12">FW57</strain>
    </source>
</reference>
<evidence type="ECO:0000256" key="6">
    <source>
        <dbReference type="ARBA" id="ARBA00022840"/>
    </source>
</evidence>
<dbReference type="EMBL" id="JAHCVI010000006">
    <property type="protein sequence ID" value="KAG7284470.1"/>
    <property type="molecule type" value="Genomic_DNA"/>
</dbReference>
<keyword evidence="4 10" id="KW-0812">Transmembrane</keyword>
<evidence type="ECO:0000313" key="13">
    <source>
        <dbReference type="Proteomes" id="UP001197093"/>
    </source>
</evidence>
<sequence length="633" mass="70119">MHTEMARTAPVSPARDQGPDLEMQTVRSAHLDNDVVSSFSWANLNVVVTDRTTKTPLSILSEASGFVRAGEMLAIMGPSGSGKTTLLNALAHRVAAAGATTTGDILINGQKTSLQTLRDLSSYVEQEDALIGSLTVKETMMFGARLSLPSNISKKEALERVDNLIASFGLQSQAQTIVGTPIKKGLSGGQKKRLGIASRLVTNPRILFLDEPTSGLDSALSLEVCSYIKDIGRRHKLVIVASIHQPSSATFQQFDHLCLMSGGRTCYFGTVAEATGYFGRIGYPIPPETNSAEFFLDLINTDLDKNGEVVLRTDDICNSWNTSEERTRLTQVIQKTQESSASSLSHYKVARPSGWKVPLVLLHRSWIKSYRDIMAYGIRIAMYLGLAILMGTVFLRFETEQRYVQPYINAIFFGGAFMSFMAVAYVPAFLEDLSTFKQERANGLVGPLAFMVSNFIIGLPFLFGIVILFSVVAYWLTGFRADASAFFMWVLWLFLDLSGRFCFVHLRRLRVALAITAFANGLWMCVDGFLVPMNILNVFWKYVFHYIDYQAYVFQGMMVNQFQHGEYSCEQVAGGQYQCAYPSDLNSAGKFRGTDVLRQFSISTGLEGTWVGITIGIIVGYRILAYLALVLRK</sequence>
<dbReference type="CDD" id="cd03213">
    <property type="entry name" value="ABCG_EPDR"/>
    <property type="match status" value="1"/>
</dbReference>
<keyword evidence="8 10" id="KW-0472">Membrane</keyword>
<dbReference type="GO" id="GO:0016020">
    <property type="term" value="C:membrane"/>
    <property type="evidence" value="ECO:0007669"/>
    <property type="project" value="UniProtKB-SubCell"/>
</dbReference>
<dbReference type="Gene3D" id="3.40.50.300">
    <property type="entry name" value="P-loop containing nucleotide triphosphate hydrolases"/>
    <property type="match status" value="1"/>
</dbReference>
<evidence type="ECO:0000256" key="1">
    <source>
        <dbReference type="ARBA" id="ARBA00004141"/>
    </source>
</evidence>
<accession>A0AAD4ENS7</accession>
<keyword evidence="6" id="KW-0067">ATP-binding</keyword>
<dbReference type="SUPFAM" id="SSF52540">
    <property type="entry name" value="P-loop containing nucleoside triphosphate hydrolases"/>
    <property type="match status" value="1"/>
</dbReference>
<evidence type="ECO:0000256" key="9">
    <source>
        <dbReference type="SAM" id="MobiDB-lite"/>
    </source>
</evidence>
<dbReference type="GO" id="GO:0140359">
    <property type="term" value="F:ABC-type transporter activity"/>
    <property type="evidence" value="ECO:0007669"/>
    <property type="project" value="InterPro"/>
</dbReference>
<dbReference type="Pfam" id="PF19055">
    <property type="entry name" value="ABC2_membrane_7"/>
    <property type="match status" value="1"/>
</dbReference>
<evidence type="ECO:0000259" key="11">
    <source>
        <dbReference type="PROSITE" id="PS50893"/>
    </source>
</evidence>
<feature type="domain" description="ABC transporter" evidence="11">
    <location>
        <begin position="44"/>
        <end position="287"/>
    </location>
</feature>
<dbReference type="PANTHER" id="PTHR48042:SF11">
    <property type="entry name" value="ABC TRANSPORTER G FAMILY MEMBER 11"/>
    <property type="match status" value="1"/>
</dbReference>
<keyword evidence="3" id="KW-0813">Transport</keyword>
<evidence type="ECO:0000256" key="7">
    <source>
        <dbReference type="ARBA" id="ARBA00022989"/>
    </source>
</evidence>
<dbReference type="Pfam" id="PF00005">
    <property type="entry name" value="ABC_tran"/>
    <property type="match status" value="1"/>
</dbReference>
<feature type="transmembrane region" description="Helical" evidence="10">
    <location>
        <begin position="407"/>
        <end position="430"/>
    </location>
</feature>
<dbReference type="AlphaFoldDB" id="A0AAD4ENS7"/>
<evidence type="ECO:0000313" key="12">
    <source>
        <dbReference type="EMBL" id="KAG7284470.1"/>
    </source>
</evidence>
<name>A0AAD4ENS7_9PEZI</name>
<feature type="transmembrane region" description="Helical" evidence="10">
    <location>
        <begin position="483"/>
        <end position="504"/>
    </location>
</feature>
<dbReference type="Proteomes" id="UP001197093">
    <property type="component" value="Unassembled WGS sequence"/>
</dbReference>
<evidence type="ECO:0000256" key="8">
    <source>
        <dbReference type="ARBA" id="ARBA00023136"/>
    </source>
</evidence>
<protein>
    <recommendedName>
        <fullName evidence="11">ABC transporter domain-containing protein</fullName>
    </recommendedName>
</protein>